<dbReference type="InterPro" id="IPR014031">
    <property type="entry name" value="Ketoacyl_synth_C"/>
</dbReference>
<evidence type="ECO:0000256" key="6">
    <source>
        <dbReference type="SAM" id="Phobius"/>
    </source>
</evidence>
<dbReference type="SUPFAM" id="SSF55048">
    <property type="entry name" value="Probable ACP-binding domain of malonyl-CoA ACP transacylase"/>
    <property type="match status" value="1"/>
</dbReference>
<reference evidence="9 10" key="1">
    <citation type="journal article" date="2024" name="Science">
        <title>Giant polyketide synthase enzymes in the biosynthesis of giant marine polyether toxins.</title>
        <authorList>
            <person name="Fallon T.R."/>
            <person name="Shende V.V."/>
            <person name="Wierzbicki I.H."/>
            <person name="Pendleton A.L."/>
            <person name="Watervoot N.F."/>
            <person name="Auber R.P."/>
            <person name="Gonzalez D.J."/>
            <person name="Wisecaver J.H."/>
            <person name="Moore B.S."/>
        </authorList>
    </citation>
    <scope>NUCLEOTIDE SEQUENCE [LARGE SCALE GENOMIC DNA]</scope>
    <source>
        <strain evidence="9 10">12B1</strain>
    </source>
</reference>
<dbReference type="SMART" id="SM00822">
    <property type="entry name" value="PKS_KR"/>
    <property type="match status" value="2"/>
</dbReference>
<dbReference type="GO" id="GO:0030976">
    <property type="term" value="F:thiamine pyrophosphate binding"/>
    <property type="evidence" value="ECO:0007669"/>
    <property type="project" value="InterPro"/>
</dbReference>
<keyword evidence="6" id="KW-0812">Transmembrane</keyword>
<dbReference type="InterPro" id="IPR042099">
    <property type="entry name" value="ANL_N_sf"/>
</dbReference>
<dbReference type="Pfam" id="PF02801">
    <property type="entry name" value="Ketoacyl-synt_C"/>
    <property type="match status" value="1"/>
</dbReference>
<dbReference type="InterPro" id="IPR016035">
    <property type="entry name" value="Acyl_Trfase/lysoPLipase"/>
</dbReference>
<dbReference type="InterPro" id="IPR020841">
    <property type="entry name" value="PKS_Beta-ketoAc_synthase_dom"/>
</dbReference>
<dbReference type="SUPFAM" id="SSF56801">
    <property type="entry name" value="Acetyl-CoA synthetase-like"/>
    <property type="match status" value="1"/>
</dbReference>
<dbReference type="PROSITE" id="PS00012">
    <property type="entry name" value="PHOSPHOPANTETHEINE"/>
    <property type="match status" value="2"/>
</dbReference>
<keyword evidence="2" id="KW-0596">Phosphopantetheine</keyword>
<dbReference type="Gene3D" id="1.10.1200.10">
    <property type="entry name" value="ACP-like"/>
    <property type="match status" value="2"/>
</dbReference>
<dbReference type="SUPFAM" id="SSF53901">
    <property type="entry name" value="Thiolase-like"/>
    <property type="match status" value="1"/>
</dbReference>
<evidence type="ECO:0000313" key="9">
    <source>
        <dbReference type="EMBL" id="KAL1511779.1"/>
    </source>
</evidence>
<dbReference type="SMART" id="SM00825">
    <property type="entry name" value="PKS_KS"/>
    <property type="match status" value="1"/>
</dbReference>
<evidence type="ECO:0000259" key="8">
    <source>
        <dbReference type="PROSITE" id="PS52004"/>
    </source>
</evidence>
<evidence type="ECO:0000256" key="2">
    <source>
        <dbReference type="ARBA" id="ARBA00022450"/>
    </source>
</evidence>
<organism evidence="9 10">
    <name type="scientific">Prymnesium parvum</name>
    <name type="common">Toxic golden alga</name>
    <dbReference type="NCBI Taxonomy" id="97485"/>
    <lineage>
        <taxon>Eukaryota</taxon>
        <taxon>Haptista</taxon>
        <taxon>Haptophyta</taxon>
        <taxon>Prymnesiophyceae</taxon>
        <taxon>Prymnesiales</taxon>
        <taxon>Prymnesiaceae</taxon>
        <taxon>Prymnesium</taxon>
    </lineage>
</organism>
<evidence type="ECO:0000313" key="10">
    <source>
        <dbReference type="Proteomes" id="UP001515480"/>
    </source>
</evidence>
<dbReference type="CDD" id="cd00833">
    <property type="entry name" value="PKS"/>
    <property type="match status" value="1"/>
</dbReference>
<dbReference type="Gene3D" id="3.40.50.12780">
    <property type="entry name" value="N-terminal domain of ligase-like"/>
    <property type="match status" value="1"/>
</dbReference>
<keyword evidence="6" id="KW-1133">Transmembrane helix</keyword>
<dbReference type="SUPFAM" id="SSF47336">
    <property type="entry name" value="ACP-like"/>
    <property type="match status" value="4"/>
</dbReference>
<dbReference type="InterPro" id="IPR016036">
    <property type="entry name" value="Malonyl_transacylase_ACP-bd"/>
</dbReference>
<dbReference type="Pfam" id="PF08659">
    <property type="entry name" value="KR"/>
    <property type="match status" value="2"/>
</dbReference>
<dbReference type="PANTHER" id="PTHR43775">
    <property type="entry name" value="FATTY ACID SYNTHASE"/>
    <property type="match status" value="1"/>
</dbReference>
<dbReference type="GO" id="GO:0000287">
    <property type="term" value="F:magnesium ion binding"/>
    <property type="evidence" value="ECO:0007669"/>
    <property type="project" value="InterPro"/>
</dbReference>
<dbReference type="PROSITE" id="PS52004">
    <property type="entry name" value="KS3_2"/>
    <property type="match status" value="1"/>
</dbReference>
<dbReference type="CDD" id="cd07035">
    <property type="entry name" value="TPP_PYR_POX_like"/>
    <property type="match status" value="1"/>
</dbReference>
<dbReference type="SMART" id="SM00827">
    <property type="entry name" value="PKS_AT"/>
    <property type="match status" value="1"/>
</dbReference>
<dbReference type="Gene3D" id="3.30.70.3290">
    <property type="match status" value="1"/>
</dbReference>
<protein>
    <submittedName>
        <fullName evidence="9">Uncharacterized protein</fullName>
    </submittedName>
</protein>
<dbReference type="EMBL" id="JBGBPQ010000013">
    <property type="protein sequence ID" value="KAL1511779.1"/>
    <property type="molecule type" value="Genomic_DNA"/>
</dbReference>
<dbReference type="SUPFAM" id="SSF52151">
    <property type="entry name" value="FabD/lysophospholipase-like"/>
    <property type="match status" value="1"/>
</dbReference>
<dbReference type="InterPro" id="IPR020806">
    <property type="entry name" value="PKS_PP-bd"/>
</dbReference>
<gene>
    <name evidence="9" type="ORF">AB1Y20_005065</name>
</gene>
<dbReference type="InterPro" id="IPR016039">
    <property type="entry name" value="Thiolase-like"/>
</dbReference>
<dbReference type="Pfam" id="PF00550">
    <property type="entry name" value="PP-binding"/>
    <property type="match status" value="1"/>
</dbReference>
<evidence type="ECO:0000256" key="5">
    <source>
        <dbReference type="ARBA" id="ARBA00023052"/>
    </source>
</evidence>
<dbReference type="GO" id="GO:0004312">
    <property type="term" value="F:fatty acid synthase activity"/>
    <property type="evidence" value="ECO:0007669"/>
    <property type="project" value="TreeGrafter"/>
</dbReference>
<dbReference type="Pfam" id="PF02776">
    <property type="entry name" value="TPP_enzyme_N"/>
    <property type="match status" value="1"/>
</dbReference>
<keyword evidence="6" id="KW-0472">Membrane</keyword>
<keyword evidence="4" id="KW-0808">Transferase</keyword>
<dbReference type="Gene3D" id="3.40.47.10">
    <property type="match status" value="1"/>
</dbReference>
<dbReference type="InterPro" id="IPR012000">
    <property type="entry name" value="Thiamin_PyroP_enz_cen_dom"/>
</dbReference>
<evidence type="ECO:0000256" key="1">
    <source>
        <dbReference type="ARBA" id="ARBA00007812"/>
    </source>
</evidence>
<dbReference type="PANTHER" id="PTHR43775:SF37">
    <property type="entry name" value="SI:DKEY-61P9.11"/>
    <property type="match status" value="1"/>
</dbReference>
<feature type="transmembrane region" description="Helical" evidence="6">
    <location>
        <begin position="4180"/>
        <end position="4200"/>
    </location>
</feature>
<name>A0AB34J337_PRYPA</name>
<proteinExistence type="inferred from homology"/>
<dbReference type="InterPro" id="IPR011766">
    <property type="entry name" value="TPP_enzyme_TPP-bd"/>
</dbReference>
<dbReference type="SUPFAM" id="SSF52518">
    <property type="entry name" value="Thiamin diphosphate-binding fold (THDP-binding)"/>
    <property type="match status" value="3"/>
</dbReference>
<dbReference type="InterPro" id="IPR050091">
    <property type="entry name" value="PKS_NRPS_Biosynth_Enz"/>
</dbReference>
<dbReference type="Gene3D" id="3.40.50.720">
    <property type="entry name" value="NAD(P)-binding Rossmann-like Domain"/>
    <property type="match status" value="2"/>
</dbReference>
<keyword evidence="3" id="KW-0597">Phosphoprotein</keyword>
<dbReference type="InterPro" id="IPR036736">
    <property type="entry name" value="ACP-like_sf"/>
</dbReference>
<dbReference type="Pfam" id="PF00205">
    <property type="entry name" value="TPP_enzyme_M"/>
    <property type="match status" value="1"/>
</dbReference>
<dbReference type="InterPro" id="IPR014030">
    <property type="entry name" value="Ketoacyl_synth_N"/>
</dbReference>
<dbReference type="Pfam" id="PF00501">
    <property type="entry name" value="AMP-binding"/>
    <property type="match status" value="1"/>
</dbReference>
<feature type="domain" description="Carrier" evidence="7">
    <location>
        <begin position="3993"/>
        <end position="4068"/>
    </location>
</feature>
<keyword evidence="5" id="KW-0786">Thiamine pyrophosphate</keyword>
<dbReference type="SUPFAM" id="SSF51735">
    <property type="entry name" value="NAD(P)-binding Rossmann-fold domains"/>
    <property type="match status" value="3"/>
</dbReference>
<evidence type="ECO:0000259" key="7">
    <source>
        <dbReference type="PROSITE" id="PS50075"/>
    </source>
</evidence>
<dbReference type="InterPro" id="IPR029035">
    <property type="entry name" value="DHS-like_NAD/FAD-binding_dom"/>
</dbReference>
<dbReference type="GO" id="GO:0031177">
    <property type="term" value="F:phosphopantetheine binding"/>
    <property type="evidence" value="ECO:0007669"/>
    <property type="project" value="InterPro"/>
</dbReference>
<dbReference type="InterPro" id="IPR013968">
    <property type="entry name" value="PKS_KR"/>
</dbReference>
<dbReference type="InterPro" id="IPR000873">
    <property type="entry name" value="AMP-dep_synth/lig_dom"/>
</dbReference>
<dbReference type="InterPro" id="IPR001227">
    <property type="entry name" value="Ac_transferase_dom_sf"/>
</dbReference>
<feature type="domain" description="Carrier" evidence="7">
    <location>
        <begin position="2240"/>
        <end position="2317"/>
    </location>
</feature>
<dbReference type="Pfam" id="PF00109">
    <property type="entry name" value="ketoacyl-synt"/>
    <property type="match status" value="1"/>
</dbReference>
<dbReference type="Gene3D" id="3.40.50.1220">
    <property type="entry name" value="TPP-binding domain"/>
    <property type="match status" value="1"/>
</dbReference>
<sequence length="4525" mass="476072">MVASARTNGADLAAAELIDAGVSMSFGIPGIQNLAMYAGLERAGARAVLIANEESAAFAAAGVFAASGGVEIACVNLIGGPGITHALAGITIAYDQQVPMLVLTAGIKRGPAHASHRFQLHDVDNLGVLGAVTKAATTPKSVEEIPRVLREALRVALTPPYGPVAVEIPSDMLSTFVPASELAKLQSASRLPLPTMAPRLPSDSPVLPRHDEALAADSKALYSAVSDECREKLVVVSDPGLCSGLAAPLGERHELLLPPQDAAVGFAIPTAIGAALVRARGSTPGTPAPPVLAIVDAQALLMTGAELTTAATERLQLILLVPTWAGQSTAPPFHFGASVDLEAFAAGFGFPYVPMQQSLGQTIRAALAQGTTAHAPCVIAEWRLSAPQPTPLPLVDVGATGRALYARLSAAGVGLLVGCPSSREAHATMLAVEQAAAAAGEARPLRVLIATDDQSSGFIADGFSRRSRADGRIAALLIDGDAPPAGLSGVGESLMDGSPILALVLCARGGLPAASEPVAMRCTRVLCKQSLDDAAAGGFGGAIAPAALAARSGAAGPVAVLLRPELPPHRVAPGAAPPAAPVATEQLRAECRAVAAALAGAKQPRLHLGLGALGAAAMAAELAERCACVVSSTFSGKGIVRETHPLWLWAGVGVALPPALRPIDRSCDVWLVVGAQMGELSSSHYRWPDRPIAVYHVDIDAAVPGANIPGATRIVADAAAFLGCLLETIGATTKPSAEIASTIARAHATHASLVAHEEAAVRRAGDRWISPTALFSFLQARLPAATYATDSGNGTTYGAESFRVTEGTRYMGPVNYSSMGFSVPAAIGAAFALAARASPDDEPTARFSVACVGDGAFRMTGTELASAVRAKLPLIVVVLNDGELGMMSGLQRAAGGSAYCTVLSGLDAAMVAKAVGAASRRVESEAELRSALEWAAATAASDGPVLLDVATSYAFPSFYSRGIAGAAAPAAGKMPLAPPPVRPARDDAAARDVPRDVWQFLRGAAAAHAERVAVLNHDGSAGGADYPPCPTYAELLSRCACVAAALAELGVERGDVVGVLAPNRAEVLEVHFAVAGSLHAVVLNLNYRLSADELAFVMEDAGVRWVVTDAAFRPTLEAAMALGDNSAIAGVVCLDEEPQQRLLGGTSYRELLSHGAKMRAAAGATSEPWVAVADGEAADMACEMYYTSGTSGRPKGVRLSHTNVCVHAMGCVAEHRHHREDVWGHFAPLFHLVDAYAMFSITHVGGAHAFVRGAPSFSTASVLDAIDTKRVTVTNLASAMVGMLMNEHGRAPRDLSSLELVSCGGSPLSKELVAAAVATFGCEFFLSYGMTECCGKISMSLLDQLTVRSLAPHQQLDLIATSGRPFRPLSVRLMAEGSDVPLSGVGATGEVQIKGPTVFSGYHGNDKATREAFTADGWFRTGDVARQEAFGYLTVCDRLKDMILTGGENVYSVEVERVLADHPAVLHACVYGVENDFLGEIVKAVIVLTPEAGGAASRAAQQTPDGLAAVAKATSALREHCAKLLADYKCPRSYEVLPLDELPMTGSNKIAKAQLRKTDAARKGGASLAAPPSPPPEVPPLLTIAWRKEPPQRAAARNGSSPRVLLLSDAAGGALTLALKHKSAAALTHAHPPTSAVQGPSVDDAVLLESMGAVSHAIFLGSDRDAAHGGKPVAAFSLAQTESVLMQLLAAAKLALSGSNAVFWVVTRGAAVDFGAPMKTPNAATMQSLWGFARVIGAEATTGAGARRIGGHVVDLCPCEPDDARDAEALLDELAAYDVAVQSRDGKSVPSGTEVAYRQRARYVPRLAPPPQPLRRAEGKALRPEGSYVITGGLGGLGLQMLQRATSDGWGGARRIILGTRSGAPSGESAQVVADIVAKTGAQIECVRSDVSVEKDVHELLRAAGTSKQPLLGVFHLAGLAGDGTIKQLTWDKFVSQTTAKIHGSYYLDAATCNSALDHFVLFTSIYGLLGNPQLSHYAAANSYQDGLAHSRRQEGQTAVALSWGTWAGAGMAHRFGAGFESYWRGQGMGFIDLEDGLSAMRDIITLSAGERLAHYAYLPAQWAVYAQARGARGVQPLTIELVAASVSASPDSSTSTSGKPASAPLSATALSPIGKLLAPLEPNARVAAMERQLGAIVQQMVGGDGAEVDFSLPVSEVGLSSMHVVDLVERLAEATALELTPMLVYESVSLRALSSSLLEMLNLTSTSSAAAGALATTSPTALSAVGMKLVPLPPAARPLAMEAQLRELLAEMLTLDAVGAAALDFSLPVSEVGLSSMHVVDLVERLGELTALELAPMLVYESVSLRALSNSVLEMLALGNLVAVTTESIPRALARGTGVVDAASMGLALIGHAVRLPGESNSLSSFWQLLRQGGDAIVAPPSDRPHNGRDSGYLSSSTLMSFDQSRFGISEAEAVLLDPQQRLLLHCSYEAFLDGGMTPETLSDRNVGVFTGVSAIDYAGLTQDAVIENTLAVSPYMGTAWSVSIAANRISYSLDLQGPSIAIDTACSSSLVATDQGITSIRTGASTMALITGVNVQLRRVWSDAFTTAGMLSPTNRCRFGSDDADGYVRGEGVGAALVVPFHKLDSPLALDQIKAEVVCGSVNQDGKSNGLTAPNPAAQASLLRRAYAIIDKREVEYSEAHGTGTRLGDPIELEAVGRTLGNSGTSDSRCGFQLEPRSVPLLTGSVKSNIGHLECAAGLASLVKSCMIASSRIIPRTILVSKPNRLIDFSRLSVSLSLQEGELSSDKRVYHGLSGFGFGGTNGHVVLRTISEQQRHEYALPAREDSCKLQPSIESEESPLVLPISAHSQEYLVSSAETYAAALSVVGGLPPSSHALAVCRGAVFHRRHSRVSNKLRVAVVGNTVAELISNLKDLRSQPPPQPLGSGPPRVAFVFTGQGSEYVGMGQSLYKSSATFRRFVTEYSQILASFPEWSRAPLEESLFLSGSHEDHFERASFTQPALVALGLALYNVLTLDFGLCPHVVYGHSLGEISACCVGGLLSVSEALKLALVRGIAMDSLPSDSGRMLAVNASAATLQQAVQSSSGLMSFAAFNSEKSTVVSGKNTSIFELHAECQAKGLRSTLLAVGHGFHSSDVEPALPVLFRSAKSALSRAPSDDLGSGRPIVISTNSGKVLSKEEAISAEHWVRHARDPVAFRAAVELSVSEFKCNTFVEVGMQPHLTNHIIANVTDRIDCSTTVSTLRKGKDDAMQLYGAIGALWCADVDVRLENLLPCGPEVVVPAAPLRGSRFWLAEAAIKPREATASPEDLMVRQPSSPLYRPVWCEAEQPAQSAVVPSLFNVMVVVDTIGDLSNSFLEKLQSTASSTCILHESTDFGKVLERVAMPFANKIDTLIFRGGAPDLLLLLQALSSKAVSCSHIIVVTQTLLSNSSNEGEGNAIVTVDDSAAVRDAAAWGFVKSARLELGTRTRIQGCNFDDLASEESMQTFCSALRSGSFPQGSVAIAKSKLLFEQLSTFTAGPEKPSPSARRGTAVITGGSGGLALQLARWLVEKRGFKHLVLASRSGCASSNNAGLSKALSEAVEATKGEATVTMVSADATSRETMREILYSNASGLSEGGAIYHTAGVLDDGLIRTQTAERLEGVMLPKARAAWMLHELLCELEIPVSNFVLFSSVTSLAGTLGQVTYGAANAALDALAIKRRCSSLPALSIQWGPWGGGAGMAAGKTLNGGATMWDELMPSDAFETLGKVLDAPSSETAVLTIAVLNAHGTDMLMERHPSLLPLFEAVITPLMEPQPIERGHGDEVAAVSMRPVKGDDVVRVARSFVPTTAASKLRPQSRLIDFDIDSLALGALAADLSRNFECTCDVALLVSAETFEDVAQAMSAAGGVVPVTEQLRPLSREHRSCSDGAVSKMTKRVTRSRAVTGGDVVDVARRFVPQQQSAELQPHSRLIEFEIDSLGLGALAADLTRRFGAHIDVATLVSSETFNDVADAIKEAGGKLPDMDQPVKGLRRAGRSDTALNTLDGSETRSRRVLGEDIVVAARAFIPGEADVKPSSRLIDFEIDSLALGALATDLTRRFGAPVDVSTLVNSETFEDVANAVKAVGGVVLEVVENGDDAPHASEVHLPPSPKSGMASARTFESGLLMNSGSSRKTYAPLALATEGPPSAVSKPKSDRGELGVLRQSAERDQFHSRHPSMLVWALILLRLFIRIVNETVLIVIPTLVFIMLCCSKSRIYSSQADDEPLLFEIGELFGAYYVPEGYSFGKWCSIAWRLAFLLFISVVAFVVWLFTWIAVLKWTITPKISYGMRYEKYSLTWLRMNVVNDCGCVYLQPIRLMMGNTQWVVWILRLWGARIGKNVTMSLCVQPSDAGMLVIGDDVLIETDAVIDIHWTEDDMLFGLKVAHSAVISPLAREGNHDSFELIEIHEDAYMSSNVRFITHAVEHRPGKPSTITFDKIVMKRRSLASPESHLFYGVTIEPDAALAEAGFSVPQTTIETGIAVLGLNKRIRFKPDHEHRKAGNARLFGLYNMFFAAIRFFFFTVCFESFGLLETTVASPMGQV</sequence>
<feature type="transmembrane region" description="Helical" evidence="6">
    <location>
        <begin position="4234"/>
        <end position="4259"/>
    </location>
</feature>
<dbReference type="Gene3D" id="3.40.50.970">
    <property type="match status" value="4"/>
</dbReference>
<dbReference type="InterPro" id="IPR012001">
    <property type="entry name" value="Thiamin_PyroP_enz_TPP-bd_dom"/>
</dbReference>
<dbReference type="InterPro" id="IPR029061">
    <property type="entry name" value="THDP-binding"/>
</dbReference>
<dbReference type="PROSITE" id="PS50075">
    <property type="entry name" value="CARRIER"/>
    <property type="match status" value="3"/>
</dbReference>
<dbReference type="InterPro" id="IPR014043">
    <property type="entry name" value="Acyl_transferase_dom"/>
</dbReference>
<dbReference type="Proteomes" id="UP001515480">
    <property type="component" value="Unassembled WGS sequence"/>
</dbReference>
<dbReference type="InterPro" id="IPR006162">
    <property type="entry name" value="Ppantetheine_attach_site"/>
</dbReference>
<dbReference type="SUPFAM" id="SSF52467">
    <property type="entry name" value="DHS-like NAD/FAD-binding domain"/>
    <property type="match status" value="1"/>
</dbReference>
<dbReference type="Pfam" id="PF13193">
    <property type="entry name" value="AMP-binding_C"/>
    <property type="match status" value="1"/>
</dbReference>
<dbReference type="Gene3D" id="3.30.300.30">
    <property type="match status" value="1"/>
</dbReference>
<keyword evidence="10" id="KW-1185">Reference proteome</keyword>
<dbReference type="InterPro" id="IPR045851">
    <property type="entry name" value="AMP-bd_C_sf"/>
</dbReference>
<comment type="caution">
    <text evidence="9">The sequence shown here is derived from an EMBL/GenBank/DDBJ whole genome shotgun (WGS) entry which is preliminary data.</text>
</comment>
<dbReference type="Pfam" id="PF02775">
    <property type="entry name" value="TPP_enzyme_C"/>
    <property type="match status" value="1"/>
</dbReference>
<dbReference type="InterPro" id="IPR025110">
    <property type="entry name" value="AMP-bd_C"/>
</dbReference>
<evidence type="ECO:0000256" key="4">
    <source>
        <dbReference type="ARBA" id="ARBA00022679"/>
    </source>
</evidence>
<evidence type="ECO:0000256" key="3">
    <source>
        <dbReference type="ARBA" id="ARBA00022553"/>
    </source>
</evidence>
<dbReference type="CDD" id="cd00568">
    <property type="entry name" value="TPP_enzymes"/>
    <property type="match status" value="1"/>
</dbReference>
<dbReference type="SMART" id="SM00823">
    <property type="entry name" value="PKS_PP"/>
    <property type="match status" value="2"/>
</dbReference>
<feature type="domain" description="Carrier" evidence="7">
    <location>
        <begin position="2125"/>
        <end position="2202"/>
    </location>
</feature>
<dbReference type="GO" id="GO:0006633">
    <property type="term" value="P:fatty acid biosynthetic process"/>
    <property type="evidence" value="ECO:0007669"/>
    <property type="project" value="TreeGrafter"/>
</dbReference>
<feature type="domain" description="Ketosynthase family 3 (KS3)" evidence="8">
    <location>
        <begin position="2345"/>
        <end position="2771"/>
    </location>
</feature>
<dbReference type="Gene3D" id="3.40.366.10">
    <property type="entry name" value="Malonyl-Coenzyme A Acyl Carrier Protein, domain 2"/>
    <property type="match status" value="1"/>
</dbReference>
<dbReference type="InterPro" id="IPR009081">
    <property type="entry name" value="PP-bd_ACP"/>
</dbReference>
<comment type="similarity">
    <text evidence="1">Belongs to the TPP enzyme family.</text>
</comment>
<dbReference type="InterPro" id="IPR057326">
    <property type="entry name" value="KR_dom"/>
</dbReference>
<accession>A0AB34J337</accession>
<dbReference type="InterPro" id="IPR036291">
    <property type="entry name" value="NAD(P)-bd_dom_sf"/>
</dbReference>
<dbReference type="Pfam" id="PF00698">
    <property type="entry name" value="Acyl_transf_1"/>
    <property type="match status" value="1"/>
</dbReference>
<dbReference type="CDD" id="cd05274">
    <property type="entry name" value="KR_FAS_SDR_x"/>
    <property type="match status" value="1"/>
</dbReference>